<keyword evidence="3 5" id="KW-1133">Transmembrane helix</keyword>
<dbReference type="GO" id="GO:0140359">
    <property type="term" value="F:ABC-type transporter activity"/>
    <property type="evidence" value="ECO:0007669"/>
    <property type="project" value="InterPro"/>
</dbReference>
<proteinExistence type="predicted"/>
<organism evidence="7">
    <name type="scientific">uncultured Thermomicrobiales bacterium</name>
    <dbReference type="NCBI Taxonomy" id="1645740"/>
    <lineage>
        <taxon>Bacteria</taxon>
        <taxon>Pseudomonadati</taxon>
        <taxon>Thermomicrobiota</taxon>
        <taxon>Thermomicrobia</taxon>
        <taxon>Thermomicrobiales</taxon>
        <taxon>environmental samples</taxon>
    </lineage>
</organism>
<dbReference type="Gene3D" id="1.20.1560.10">
    <property type="entry name" value="ABC transporter type 1, transmembrane domain"/>
    <property type="match status" value="1"/>
</dbReference>
<name>A0A6J4USR2_9BACT</name>
<evidence type="ECO:0000256" key="1">
    <source>
        <dbReference type="ARBA" id="ARBA00004651"/>
    </source>
</evidence>
<feature type="domain" description="ABC transmembrane type-1" evidence="6">
    <location>
        <begin position="38"/>
        <end position="95"/>
    </location>
</feature>
<dbReference type="SUPFAM" id="SSF90123">
    <property type="entry name" value="ABC transporter transmembrane region"/>
    <property type="match status" value="1"/>
</dbReference>
<evidence type="ECO:0000259" key="6">
    <source>
        <dbReference type="PROSITE" id="PS50929"/>
    </source>
</evidence>
<feature type="transmembrane region" description="Helical" evidence="5">
    <location>
        <begin position="74"/>
        <end position="94"/>
    </location>
</feature>
<evidence type="ECO:0000256" key="3">
    <source>
        <dbReference type="ARBA" id="ARBA00022989"/>
    </source>
</evidence>
<dbReference type="GO" id="GO:0005886">
    <property type="term" value="C:plasma membrane"/>
    <property type="evidence" value="ECO:0007669"/>
    <property type="project" value="UniProtKB-SubCell"/>
</dbReference>
<keyword evidence="2 5" id="KW-0812">Transmembrane</keyword>
<evidence type="ECO:0000256" key="4">
    <source>
        <dbReference type="ARBA" id="ARBA00023136"/>
    </source>
</evidence>
<accession>A0A6J4USR2</accession>
<dbReference type="PROSITE" id="PS50929">
    <property type="entry name" value="ABC_TM1F"/>
    <property type="match status" value="1"/>
</dbReference>
<gene>
    <name evidence="7" type="ORF">AVDCRST_MAG49-2364</name>
</gene>
<dbReference type="AlphaFoldDB" id="A0A6J4USR2"/>
<protein>
    <recommendedName>
        <fullName evidence="6">ABC transmembrane type-1 domain-containing protein</fullName>
    </recommendedName>
</protein>
<reference evidence="7" key="1">
    <citation type="submission" date="2020-02" db="EMBL/GenBank/DDBJ databases">
        <authorList>
            <person name="Meier V. D."/>
        </authorList>
    </citation>
    <scope>NUCLEOTIDE SEQUENCE</scope>
    <source>
        <strain evidence="7">AVDCRST_MAG49</strain>
    </source>
</reference>
<dbReference type="InterPro" id="IPR011527">
    <property type="entry name" value="ABC1_TM_dom"/>
</dbReference>
<evidence type="ECO:0000256" key="5">
    <source>
        <dbReference type="SAM" id="Phobius"/>
    </source>
</evidence>
<comment type="subcellular location">
    <subcellularLocation>
        <location evidence="1">Cell membrane</location>
        <topology evidence="1">Multi-pass membrane protein</topology>
    </subcellularLocation>
</comment>
<evidence type="ECO:0000256" key="2">
    <source>
        <dbReference type="ARBA" id="ARBA00022692"/>
    </source>
</evidence>
<feature type="transmembrane region" description="Helical" evidence="5">
    <location>
        <begin position="35"/>
        <end position="62"/>
    </location>
</feature>
<sequence>MAFFMNGLDPEGYDRTYDDRVLVRRVLAYFRPFRWAMIGVAAMVAIAASLEVALPLLVARGIDRLADDRSGARVGWLAAGILGAGVLAWAFSFVR</sequence>
<dbReference type="InterPro" id="IPR036640">
    <property type="entry name" value="ABC1_TM_sf"/>
</dbReference>
<dbReference type="GO" id="GO:0005524">
    <property type="term" value="F:ATP binding"/>
    <property type="evidence" value="ECO:0007669"/>
    <property type="project" value="InterPro"/>
</dbReference>
<evidence type="ECO:0000313" key="7">
    <source>
        <dbReference type="EMBL" id="CAA9558803.1"/>
    </source>
</evidence>
<keyword evidence="4 5" id="KW-0472">Membrane</keyword>
<dbReference type="EMBL" id="CADCWG010000156">
    <property type="protein sequence ID" value="CAA9558803.1"/>
    <property type="molecule type" value="Genomic_DNA"/>
</dbReference>